<keyword evidence="1 3" id="KW-0732">Signal</keyword>
<dbReference type="PANTHER" id="PTHR35936">
    <property type="entry name" value="MEMBRANE-BOUND LYTIC MUREIN TRANSGLYCOSYLASE F"/>
    <property type="match status" value="1"/>
</dbReference>
<dbReference type="InterPro" id="IPR001638">
    <property type="entry name" value="Solute-binding_3/MltF_N"/>
</dbReference>
<evidence type="ECO:0000313" key="5">
    <source>
        <dbReference type="EMBL" id="QFQ29259.2"/>
    </source>
</evidence>
<dbReference type="SUPFAM" id="SSF53850">
    <property type="entry name" value="Periplasmic binding protein-like II"/>
    <property type="match status" value="1"/>
</dbReference>
<dbReference type="GeneID" id="59163067"/>
<feature type="chain" id="PRO_5025016747" evidence="3">
    <location>
        <begin position="20"/>
        <end position="301"/>
    </location>
</feature>
<dbReference type="Proteomes" id="UP000271708">
    <property type="component" value="Chromosome"/>
</dbReference>
<evidence type="ECO:0000256" key="3">
    <source>
        <dbReference type="SAM" id="SignalP"/>
    </source>
</evidence>
<reference evidence="5 6" key="1">
    <citation type="submission" date="2019-09" db="EMBL/GenBank/DDBJ databases">
        <title>Complete Genome Sequence of Janibacter melonis M714 with both human health impact and industrial applications.</title>
        <authorList>
            <person name="Jin M."/>
            <person name="Zhao Q.R."/>
        </authorList>
    </citation>
    <scope>NUCLEOTIDE SEQUENCE [LARGE SCALE GENOMIC DNA]</scope>
    <source>
        <strain evidence="5 6">M714</strain>
    </source>
</reference>
<dbReference type="CDD" id="cd01004">
    <property type="entry name" value="PBP2_MidA_like"/>
    <property type="match status" value="1"/>
</dbReference>
<dbReference type="Pfam" id="PF00497">
    <property type="entry name" value="SBP_bac_3"/>
    <property type="match status" value="1"/>
</dbReference>
<accession>A0A5P8FIB3</accession>
<proteinExistence type="predicted"/>
<evidence type="ECO:0000259" key="4">
    <source>
        <dbReference type="SMART" id="SM00062"/>
    </source>
</evidence>
<evidence type="ECO:0000256" key="1">
    <source>
        <dbReference type="ARBA" id="ARBA00022729"/>
    </source>
</evidence>
<protein>
    <submittedName>
        <fullName evidence="5">Transporter substrate-binding domain-containing protein</fullName>
    </submittedName>
</protein>
<feature type="signal peptide" evidence="3">
    <location>
        <begin position="1"/>
        <end position="19"/>
    </location>
</feature>
<dbReference type="RefSeq" id="WP_123092423.1">
    <property type="nucleotide sequence ID" value="NZ_CP044548.2"/>
</dbReference>
<organism evidence="5 6">
    <name type="scientific">Janibacter melonis</name>
    <dbReference type="NCBI Taxonomy" id="262209"/>
    <lineage>
        <taxon>Bacteria</taxon>
        <taxon>Bacillati</taxon>
        <taxon>Actinomycetota</taxon>
        <taxon>Actinomycetes</taxon>
        <taxon>Micrococcales</taxon>
        <taxon>Intrasporangiaceae</taxon>
        <taxon>Janibacter</taxon>
    </lineage>
</organism>
<dbReference type="PANTHER" id="PTHR35936:SF17">
    <property type="entry name" value="ARGININE-BINDING EXTRACELLULAR PROTEIN ARTP"/>
    <property type="match status" value="1"/>
</dbReference>
<evidence type="ECO:0000256" key="2">
    <source>
        <dbReference type="SAM" id="MobiDB-lite"/>
    </source>
</evidence>
<dbReference type="PROSITE" id="PS51257">
    <property type="entry name" value="PROKAR_LIPOPROTEIN"/>
    <property type="match status" value="1"/>
</dbReference>
<name>A0A5P8FIB3_9MICO</name>
<dbReference type="EMBL" id="CP044548">
    <property type="protein sequence ID" value="QFQ29259.2"/>
    <property type="molecule type" value="Genomic_DNA"/>
</dbReference>
<gene>
    <name evidence="5" type="ORF">EEW87_001290</name>
</gene>
<feature type="region of interest" description="Disordered" evidence="2">
    <location>
        <begin position="25"/>
        <end position="44"/>
    </location>
</feature>
<dbReference type="Gene3D" id="3.40.190.10">
    <property type="entry name" value="Periplasmic binding protein-like II"/>
    <property type="match status" value="2"/>
</dbReference>
<dbReference type="KEGG" id="jme:EEW87_001290"/>
<feature type="domain" description="Solute-binding protein family 3/N-terminal" evidence="4">
    <location>
        <begin position="63"/>
        <end position="291"/>
    </location>
</feature>
<evidence type="ECO:0000313" key="6">
    <source>
        <dbReference type="Proteomes" id="UP000271708"/>
    </source>
</evidence>
<sequence>MRRAPLALAACFALTTSLAACGSDSLEDPGASGSSSSATESVDVKTDDELAAMVPAEIKEKGTISVGSDASYAPNEFLADDGKTIEGMDVDLFDAVAAKLGLKTKWTNGGFDGLIAGIGSGKYDVSVSSFTINDERKKEVNMISYFDAGTQWVTTKGNPNGIDPEDACGKSIGVQKGTVQVDDLEARSKKCEADGKDAIKAVVEQEQSKVTTSLASGKVEAMLADSPIALYAVKQQGDTFEALGDVYDSAPYGIVVPKDQTELADAIAEALKAIDEDGTYETILKNWGNESGAIDDFAVNP</sequence>
<dbReference type="SMART" id="SM00062">
    <property type="entry name" value="PBPb"/>
    <property type="match status" value="1"/>
</dbReference>
<dbReference type="AlphaFoldDB" id="A0A5P8FIB3"/>